<feature type="non-terminal residue" evidence="6">
    <location>
        <position position="1"/>
    </location>
</feature>
<dbReference type="Gene3D" id="1.10.30.10">
    <property type="entry name" value="High mobility group box domain"/>
    <property type="match status" value="1"/>
</dbReference>
<feature type="domain" description="HMG box" evidence="5">
    <location>
        <begin position="5"/>
        <end position="73"/>
    </location>
</feature>
<evidence type="ECO:0000313" key="6">
    <source>
        <dbReference type="EMBL" id="KAG7453225.1"/>
    </source>
</evidence>
<keyword evidence="7" id="KW-1185">Reference proteome</keyword>
<dbReference type="AlphaFoldDB" id="A0A9P7W776"/>
<dbReference type="PROSITE" id="PS50118">
    <property type="entry name" value="HMG_BOX_2"/>
    <property type="match status" value="1"/>
</dbReference>
<dbReference type="GeneID" id="66104830"/>
<keyword evidence="3" id="KW-0539">Nucleus</keyword>
<feature type="region of interest" description="Disordered" evidence="4">
    <location>
        <begin position="46"/>
        <end position="76"/>
    </location>
</feature>
<evidence type="ECO:0000256" key="4">
    <source>
        <dbReference type="SAM" id="MobiDB-lite"/>
    </source>
</evidence>
<sequence>KPDHIRRPANQFMIYLSERRKEFKDKYPNCKSNDLNKHVSVQWNKLSSQEKEPYKKKSLEVAERHKAQHPGYEYKP</sequence>
<dbReference type="GO" id="GO:0001228">
    <property type="term" value="F:DNA-binding transcription activator activity, RNA polymerase II-specific"/>
    <property type="evidence" value="ECO:0007669"/>
    <property type="project" value="TreeGrafter"/>
</dbReference>
<dbReference type="GO" id="GO:0000978">
    <property type="term" value="F:RNA polymerase II cis-regulatory region sequence-specific DNA binding"/>
    <property type="evidence" value="ECO:0007669"/>
    <property type="project" value="TreeGrafter"/>
</dbReference>
<dbReference type="OrthoDB" id="6247875at2759"/>
<dbReference type="CDD" id="cd01389">
    <property type="entry name" value="HMG-box_ROX1-like"/>
    <property type="match status" value="1"/>
</dbReference>
<dbReference type="InterPro" id="IPR036910">
    <property type="entry name" value="HMG_box_dom_sf"/>
</dbReference>
<dbReference type="InterPro" id="IPR009071">
    <property type="entry name" value="HMG_box_dom"/>
</dbReference>
<protein>
    <submittedName>
        <fullName evidence="6">High mobility group box</fullName>
    </submittedName>
</protein>
<accession>A0A9P7W776</accession>
<dbReference type="InterPro" id="IPR050140">
    <property type="entry name" value="SRY-related_HMG-box_TF-like"/>
</dbReference>
<organism evidence="6 7">
    <name type="scientific">Guyanagaster necrorhizus</name>
    <dbReference type="NCBI Taxonomy" id="856835"/>
    <lineage>
        <taxon>Eukaryota</taxon>
        <taxon>Fungi</taxon>
        <taxon>Dikarya</taxon>
        <taxon>Basidiomycota</taxon>
        <taxon>Agaricomycotina</taxon>
        <taxon>Agaricomycetes</taxon>
        <taxon>Agaricomycetidae</taxon>
        <taxon>Agaricales</taxon>
        <taxon>Marasmiineae</taxon>
        <taxon>Physalacriaceae</taxon>
        <taxon>Guyanagaster</taxon>
    </lineage>
</organism>
<dbReference type="EMBL" id="MU250523">
    <property type="protein sequence ID" value="KAG7453225.1"/>
    <property type="molecule type" value="Genomic_DNA"/>
</dbReference>
<name>A0A9P7W776_9AGAR</name>
<dbReference type="PANTHER" id="PTHR10270:SF161">
    <property type="entry name" value="SEX-DETERMINING REGION Y PROTEIN"/>
    <property type="match status" value="1"/>
</dbReference>
<dbReference type="GO" id="GO:0030154">
    <property type="term" value="P:cell differentiation"/>
    <property type="evidence" value="ECO:0007669"/>
    <property type="project" value="TreeGrafter"/>
</dbReference>
<dbReference type="RefSeq" id="XP_043046725.1">
    <property type="nucleotide sequence ID" value="XM_043182533.1"/>
</dbReference>
<feature type="DNA-binding region" description="HMG box" evidence="3">
    <location>
        <begin position="5"/>
        <end position="73"/>
    </location>
</feature>
<dbReference type="GO" id="GO:0005634">
    <property type="term" value="C:nucleus"/>
    <property type="evidence" value="ECO:0007669"/>
    <property type="project" value="UniProtKB-UniRule"/>
</dbReference>
<keyword evidence="1 3" id="KW-0238">DNA-binding</keyword>
<proteinExistence type="predicted"/>
<evidence type="ECO:0000259" key="5">
    <source>
        <dbReference type="PROSITE" id="PS50118"/>
    </source>
</evidence>
<dbReference type="Proteomes" id="UP000812287">
    <property type="component" value="Unassembled WGS sequence"/>
</dbReference>
<dbReference type="SUPFAM" id="SSF47095">
    <property type="entry name" value="HMG-box"/>
    <property type="match status" value="1"/>
</dbReference>
<feature type="compositionally biased region" description="Basic and acidic residues" evidence="4">
    <location>
        <begin position="48"/>
        <end position="65"/>
    </location>
</feature>
<evidence type="ECO:0000256" key="2">
    <source>
        <dbReference type="ARBA" id="ARBA00023163"/>
    </source>
</evidence>
<evidence type="ECO:0000256" key="3">
    <source>
        <dbReference type="PROSITE-ProRule" id="PRU00267"/>
    </source>
</evidence>
<keyword evidence="2" id="KW-0804">Transcription</keyword>
<evidence type="ECO:0000313" key="7">
    <source>
        <dbReference type="Proteomes" id="UP000812287"/>
    </source>
</evidence>
<dbReference type="Pfam" id="PF00505">
    <property type="entry name" value="HMG_box"/>
    <property type="match status" value="1"/>
</dbReference>
<evidence type="ECO:0000256" key="1">
    <source>
        <dbReference type="ARBA" id="ARBA00023125"/>
    </source>
</evidence>
<reference evidence="6" key="1">
    <citation type="submission" date="2020-11" db="EMBL/GenBank/DDBJ databases">
        <title>Adaptations for nitrogen fixation in a non-lichenized fungal sporocarp promotes dispersal by wood-feeding termites.</title>
        <authorList>
            <consortium name="DOE Joint Genome Institute"/>
            <person name="Koch R.A."/>
            <person name="Yoon G."/>
            <person name="Arayal U."/>
            <person name="Lail K."/>
            <person name="Amirebrahimi M."/>
            <person name="Labutti K."/>
            <person name="Lipzen A."/>
            <person name="Riley R."/>
            <person name="Barry K."/>
            <person name="Henrissat B."/>
            <person name="Grigoriev I.V."/>
            <person name="Herr J.R."/>
            <person name="Aime M.C."/>
        </authorList>
    </citation>
    <scope>NUCLEOTIDE SEQUENCE</scope>
    <source>
        <strain evidence="6">MCA 3950</strain>
    </source>
</reference>
<feature type="non-terminal residue" evidence="6">
    <location>
        <position position="76"/>
    </location>
</feature>
<dbReference type="SMART" id="SM00398">
    <property type="entry name" value="HMG"/>
    <property type="match status" value="1"/>
</dbReference>
<dbReference type="PANTHER" id="PTHR10270">
    <property type="entry name" value="SOX TRANSCRIPTION FACTOR"/>
    <property type="match status" value="1"/>
</dbReference>
<comment type="caution">
    <text evidence="6">The sequence shown here is derived from an EMBL/GenBank/DDBJ whole genome shotgun (WGS) entry which is preliminary data.</text>
</comment>
<gene>
    <name evidence="6" type="ORF">BT62DRAFT_873007</name>
</gene>